<proteinExistence type="predicted"/>
<reference evidence="1 2" key="1">
    <citation type="submission" date="2021-03" db="EMBL/GenBank/DDBJ databases">
        <title>Assistant Professor.</title>
        <authorList>
            <person name="Huq M.A."/>
        </authorList>
    </citation>
    <scope>NUCLEOTIDE SEQUENCE [LARGE SCALE GENOMIC DNA]</scope>
    <source>
        <strain evidence="1 2">MAH-29</strain>
    </source>
</reference>
<comment type="caution">
    <text evidence="1">The sequence shown here is derived from an EMBL/GenBank/DDBJ whole genome shotgun (WGS) entry which is preliminary data.</text>
</comment>
<sequence length="90" mass="10543">MREKLMQADPATYTSKWAFSVRNPARLYAAIADTIQSMPDRITYQEKSNAMYYRIYTVYPNDNARKKEYVNSCGVLAWYLLFATGLKRQN</sequence>
<evidence type="ECO:0000313" key="2">
    <source>
        <dbReference type="Proteomes" id="UP000677244"/>
    </source>
</evidence>
<dbReference type="RefSeq" id="WP_209138821.1">
    <property type="nucleotide sequence ID" value="NZ_JAGHKO010000001.1"/>
</dbReference>
<keyword evidence="2" id="KW-1185">Reference proteome</keyword>
<accession>A0ABS3YSG3</accession>
<evidence type="ECO:0000313" key="1">
    <source>
        <dbReference type="EMBL" id="MBO9200784.1"/>
    </source>
</evidence>
<name>A0ABS3YSG3_9BACT</name>
<organism evidence="1 2">
    <name type="scientific">Niastella soli</name>
    <dbReference type="NCBI Taxonomy" id="2821487"/>
    <lineage>
        <taxon>Bacteria</taxon>
        <taxon>Pseudomonadati</taxon>
        <taxon>Bacteroidota</taxon>
        <taxon>Chitinophagia</taxon>
        <taxon>Chitinophagales</taxon>
        <taxon>Chitinophagaceae</taxon>
        <taxon>Niastella</taxon>
    </lineage>
</organism>
<protein>
    <submittedName>
        <fullName evidence="1">Uncharacterized protein</fullName>
    </submittedName>
</protein>
<dbReference type="EMBL" id="JAGHKO010000001">
    <property type="protein sequence ID" value="MBO9200784.1"/>
    <property type="molecule type" value="Genomic_DNA"/>
</dbReference>
<gene>
    <name evidence="1" type="ORF">J7I42_10960</name>
</gene>
<dbReference type="Proteomes" id="UP000677244">
    <property type="component" value="Unassembled WGS sequence"/>
</dbReference>